<feature type="region of interest" description="Disordered" evidence="5">
    <location>
        <begin position="140"/>
        <end position="159"/>
    </location>
</feature>
<evidence type="ECO:0000256" key="3">
    <source>
        <dbReference type="ARBA" id="ARBA00022553"/>
    </source>
</evidence>
<dbReference type="PANTHER" id="PTHR13237:SF8">
    <property type="entry name" value="SOMETHING ABOUT SILENCING PROTEIN 10"/>
    <property type="match status" value="1"/>
</dbReference>
<feature type="region of interest" description="Disordered" evidence="5">
    <location>
        <begin position="336"/>
        <end position="426"/>
    </location>
</feature>
<dbReference type="Proteomes" id="UP000887568">
    <property type="component" value="Unplaced"/>
</dbReference>
<evidence type="ECO:0000313" key="7">
    <source>
        <dbReference type="EnsemblMetazoa" id="XP_038050961.1"/>
    </source>
</evidence>
<evidence type="ECO:0000256" key="4">
    <source>
        <dbReference type="ARBA" id="ARBA00023242"/>
    </source>
</evidence>
<feature type="region of interest" description="Disordered" evidence="5">
    <location>
        <begin position="441"/>
        <end position="517"/>
    </location>
</feature>
<feature type="compositionally biased region" description="Basic residues" evidence="5">
    <location>
        <begin position="1"/>
        <end position="10"/>
    </location>
</feature>
<dbReference type="Pfam" id="PF04000">
    <property type="entry name" value="Sas10_Utp3"/>
    <property type="match status" value="1"/>
</dbReference>
<dbReference type="Pfam" id="PF09368">
    <property type="entry name" value="Sas10"/>
    <property type="match status" value="1"/>
</dbReference>
<dbReference type="GO" id="GO:0000462">
    <property type="term" value="P:maturation of SSU-rRNA from tricistronic rRNA transcript (SSU-rRNA, 5.8S rRNA, LSU-rRNA)"/>
    <property type="evidence" value="ECO:0007669"/>
    <property type="project" value="TreeGrafter"/>
</dbReference>
<comment type="similarity">
    <text evidence="2">Belongs to the SAS10 family.</text>
</comment>
<feature type="compositionally biased region" description="Acidic residues" evidence="5">
    <location>
        <begin position="141"/>
        <end position="159"/>
    </location>
</feature>
<dbReference type="OMA" id="EEYIRPQ"/>
<comment type="subcellular location">
    <subcellularLocation>
        <location evidence="1">Nucleus</location>
    </subcellularLocation>
</comment>
<feature type="compositionally biased region" description="Basic residues" evidence="5">
    <location>
        <begin position="486"/>
        <end position="513"/>
    </location>
</feature>
<reference evidence="7" key="1">
    <citation type="submission" date="2022-11" db="UniProtKB">
        <authorList>
            <consortium name="EnsemblMetazoa"/>
        </authorList>
    </citation>
    <scope>IDENTIFICATION</scope>
</reference>
<dbReference type="AlphaFoldDB" id="A0A913ZIS5"/>
<dbReference type="GeneID" id="119724111"/>
<keyword evidence="3" id="KW-0597">Phosphoprotein</keyword>
<feature type="compositionally biased region" description="Acidic residues" evidence="5">
    <location>
        <begin position="102"/>
        <end position="119"/>
    </location>
</feature>
<feature type="compositionally biased region" description="Acidic residues" evidence="5">
    <location>
        <begin position="352"/>
        <end position="371"/>
    </location>
</feature>
<evidence type="ECO:0000313" key="8">
    <source>
        <dbReference type="Proteomes" id="UP000887568"/>
    </source>
</evidence>
<feature type="region of interest" description="Disordered" evidence="5">
    <location>
        <begin position="51"/>
        <end position="82"/>
    </location>
</feature>
<feature type="domain" description="Sas10 C-terminal" evidence="6">
    <location>
        <begin position="469"/>
        <end position="542"/>
    </location>
</feature>
<organism evidence="7 8">
    <name type="scientific">Patiria miniata</name>
    <name type="common">Bat star</name>
    <name type="synonym">Asterina miniata</name>
    <dbReference type="NCBI Taxonomy" id="46514"/>
    <lineage>
        <taxon>Eukaryota</taxon>
        <taxon>Metazoa</taxon>
        <taxon>Echinodermata</taxon>
        <taxon>Eleutherozoa</taxon>
        <taxon>Asterozoa</taxon>
        <taxon>Asteroidea</taxon>
        <taxon>Valvatacea</taxon>
        <taxon>Valvatida</taxon>
        <taxon>Asterinidae</taxon>
        <taxon>Patiria</taxon>
    </lineage>
</organism>
<sequence>MGRRRKKARSSKAEESDYESDDERAYKKMPVPDPTAPNYYMDEVDEFNENRDKILLERDQRFDGDSDSENQEEILPLDYSDSDDDIEEKLRRIRTQQHLDEIASDLEEDDEEGGAESGEEAGLPDAKSWGKRKKEFYSTDYVDDDMPGASASEDEGALEEEREALAIQKRMSEMMQETDFDMQLFQVSAKAKEKKEDDFEDDAEEKVVKDLSKLSKREKMEILRKESPEFLELVGDFKTKLKEVIDTLHPLLSMVQDGRIPEGPGADYIKTKFRLYLNYCVNISFYMTLKAKHVPVNNHPVIARILAHKKLIKELEPLDLKLEAEIDELLSSPLADEIKGSSKPDVTLPSPDDSEMDSSDDDDSMYSDDDAALTQSSKQKPSIKKITKTKSQAPSSNGHGGKPAKRKHQKPNIDTNEGCGMSPDEERRALEYYEKIAKEVQDKKLERKKQAKEFESQDQNNEAELEETEDGKRAITYQISKNKGLTPHRKKEQRNPRVKHRMKFKKAKVRRKGQVREVRTEMQRYGGEVSGIRAGVIKSVKIK</sequence>
<feature type="compositionally biased region" description="Basic and acidic residues" evidence="5">
    <location>
        <begin position="51"/>
        <end position="64"/>
    </location>
</feature>
<evidence type="ECO:0000256" key="1">
    <source>
        <dbReference type="ARBA" id="ARBA00004123"/>
    </source>
</evidence>
<dbReference type="InterPro" id="IPR018972">
    <property type="entry name" value="Sas10_C_dom"/>
</dbReference>
<evidence type="ECO:0000256" key="2">
    <source>
        <dbReference type="ARBA" id="ARBA00010979"/>
    </source>
</evidence>
<keyword evidence="4" id="KW-0539">Nucleus</keyword>
<dbReference type="PANTHER" id="PTHR13237">
    <property type="entry name" value="SOMETHING ABOUT SILENCING PROTEIN 10-RELATED"/>
    <property type="match status" value="1"/>
</dbReference>
<dbReference type="RefSeq" id="XP_038050961.1">
    <property type="nucleotide sequence ID" value="XM_038195033.1"/>
</dbReference>
<protein>
    <recommendedName>
        <fullName evidence="6">Sas10 C-terminal domain-containing protein</fullName>
    </recommendedName>
</protein>
<keyword evidence="8" id="KW-1185">Reference proteome</keyword>
<proteinExistence type="inferred from homology"/>
<evidence type="ECO:0000256" key="5">
    <source>
        <dbReference type="SAM" id="MobiDB-lite"/>
    </source>
</evidence>
<evidence type="ECO:0000259" key="6">
    <source>
        <dbReference type="Pfam" id="PF09368"/>
    </source>
</evidence>
<feature type="region of interest" description="Disordered" evidence="5">
    <location>
        <begin position="1"/>
        <end position="39"/>
    </location>
</feature>
<dbReference type="InterPro" id="IPR007146">
    <property type="entry name" value="Sas10/Utp3/C1D"/>
</dbReference>
<dbReference type="OrthoDB" id="1924577at2759"/>
<dbReference type="EnsemblMetazoa" id="XM_038195033.1">
    <property type="protein sequence ID" value="XP_038050961.1"/>
    <property type="gene ID" value="LOC119724111"/>
</dbReference>
<feature type="region of interest" description="Disordered" evidence="5">
    <location>
        <begin position="100"/>
        <end position="129"/>
    </location>
</feature>
<name>A0A913ZIS5_PATMI</name>
<dbReference type="GO" id="GO:0032040">
    <property type="term" value="C:small-subunit processome"/>
    <property type="evidence" value="ECO:0007669"/>
    <property type="project" value="TreeGrafter"/>
</dbReference>
<accession>A0A913ZIS5</accession>